<dbReference type="InterPro" id="IPR036390">
    <property type="entry name" value="WH_DNA-bd_sf"/>
</dbReference>
<evidence type="ECO:0000256" key="9">
    <source>
        <dbReference type="ARBA" id="ARBA00048679"/>
    </source>
</evidence>
<dbReference type="Pfam" id="PF00069">
    <property type="entry name" value="Pkinase"/>
    <property type="match status" value="1"/>
</dbReference>
<feature type="compositionally biased region" description="Pro residues" evidence="10">
    <location>
        <begin position="723"/>
        <end position="737"/>
    </location>
</feature>
<dbReference type="OrthoDB" id="418495at2759"/>
<dbReference type="InterPro" id="IPR006869">
    <property type="entry name" value="DUF547"/>
</dbReference>
<feature type="domain" description="Protein kinase" evidence="11">
    <location>
        <begin position="4"/>
        <end position="257"/>
    </location>
</feature>
<dbReference type="Gene3D" id="3.30.200.20">
    <property type="entry name" value="Phosphorylase Kinase, domain 1"/>
    <property type="match status" value="1"/>
</dbReference>
<dbReference type="Proteomes" id="UP000316726">
    <property type="component" value="Chromosome 5"/>
</dbReference>
<dbReference type="EC" id="2.7.11.1" evidence="2"/>
<dbReference type="Gene3D" id="1.10.10.10">
    <property type="entry name" value="Winged helix-like DNA-binding domain superfamily/Winged helix DNA-binding domain"/>
    <property type="match status" value="1"/>
</dbReference>
<evidence type="ECO:0000256" key="1">
    <source>
        <dbReference type="ARBA" id="ARBA00010886"/>
    </source>
</evidence>
<dbReference type="InterPro" id="IPR036388">
    <property type="entry name" value="WH-like_DNA-bd_sf"/>
</dbReference>
<reference evidence="13 14" key="1">
    <citation type="submission" date="2018-07" db="EMBL/GenBank/DDBJ databases">
        <title>The complete nuclear genome of the prasinophyte Chloropicon primus (CCMP1205).</title>
        <authorList>
            <person name="Pombert J.-F."/>
            <person name="Otis C."/>
            <person name="Turmel M."/>
            <person name="Lemieux C."/>
        </authorList>
    </citation>
    <scope>NUCLEOTIDE SEQUENCE [LARGE SCALE GENOMIC DNA]</scope>
    <source>
        <strain evidence="13 14">CCMP1205</strain>
    </source>
</reference>
<dbReference type="PROSITE" id="PS50011">
    <property type="entry name" value="PROTEIN_KINASE_DOM"/>
    <property type="match status" value="1"/>
</dbReference>
<dbReference type="CDD" id="cd08215">
    <property type="entry name" value="STKc_Nek"/>
    <property type="match status" value="1"/>
</dbReference>
<evidence type="ECO:0000256" key="7">
    <source>
        <dbReference type="ARBA" id="ARBA00022840"/>
    </source>
</evidence>
<feature type="compositionally biased region" description="Pro residues" evidence="10">
    <location>
        <begin position="745"/>
        <end position="755"/>
    </location>
</feature>
<dbReference type="InterPro" id="IPR001245">
    <property type="entry name" value="Ser-Thr/Tyr_kinase_cat_dom"/>
</dbReference>
<dbReference type="Pfam" id="PF00610">
    <property type="entry name" value="DEP"/>
    <property type="match status" value="1"/>
</dbReference>
<comment type="catalytic activity">
    <reaction evidence="8">
        <text>L-threonyl-[protein] + ATP = O-phospho-L-threonyl-[protein] + ADP + H(+)</text>
        <dbReference type="Rhea" id="RHEA:46608"/>
        <dbReference type="Rhea" id="RHEA-COMP:11060"/>
        <dbReference type="Rhea" id="RHEA-COMP:11605"/>
        <dbReference type="ChEBI" id="CHEBI:15378"/>
        <dbReference type="ChEBI" id="CHEBI:30013"/>
        <dbReference type="ChEBI" id="CHEBI:30616"/>
        <dbReference type="ChEBI" id="CHEBI:61977"/>
        <dbReference type="ChEBI" id="CHEBI:456216"/>
        <dbReference type="EC" id="2.7.11.1"/>
    </reaction>
</comment>
<dbReference type="FunFam" id="3.30.200.20:FF:000097">
    <property type="entry name" value="Probable serine/threonine-protein kinase nek1"/>
    <property type="match status" value="1"/>
</dbReference>
<organism evidence="13 14">
    <name type="scientific">Chloropicon primus</name>
    <dbReference type="NCBI Taxonomy" id="1764295"/>
    <lineage>
        <taxon>Eukaryota</taxon>
        <taxon>Viridiplantae</taxon>
        <taxon>Chlorophyta</taxon>
        <taxon>Chloropicophyceae</taxon>
        <taxon>Chloropicales</taxon>
        <taxon>Chloropicaceae</taxon>
        <taxon>Chloropicon</taxon>
    </lineage>
</organism>
<dbReference type="InterPro" id="IPR051131">
    <property type="entry name" value="NEK_Ser/Thr_kinase_NIMA"/>
</dbReference>
<dbReference type="InterPro" id="IPR000591">
    <property type="entry name" value="DEP_dom"/>
</dbReference>
<evidence type="ECO:0000256" key="8">
    <source>
        <dbReference type="ARBA" id="ARBA00047899"/>
    </source>
</evidence>
<dbReference type="CDD" id="cd04371">
    <property type="entry name" value="DEP"/>
    <property type="match status" value="1"/>
</dbReference>
<sequence length="763" mass="86793">MEKFEKIKSLGRGAQGSVILVKRKSDGSRFVLKRMFIEDQAPEDQAEVMNEIKVLASLAHPNIIGYYGSFIEDGVLNVVMEYADNGSLFQLIQKCRQPFSEEQVLSFFAQLLLSLEHLHNKKILHRDLKTKNVFVTKKGQIKLGDFGLSKVLGSQTSFAHSAVGTPYYLSPELCEGHPYNQKSDIWAVGCIMYELTTFKHAFDATNLPALVMSIVQGKYNPISHQYSEELRSAIEMCLQKNPGSRPSIESLLEMPFIKRQVEREQMKWESLKGDDPTKPYFSSGVVETPLSNRQGGSPGGQASAQVILSEVEEELQFEKLVVRMRQNLDISDKVLNRIPYFKTFRGSHCVDYLVNHLNLHNREDAVSAAQRWMDVGVFYHVNRNDVFEDGDALYRFKEDEVGSILNMKMPKHTKQKSSVDIDQELRSRLSNLVSRYTAETRTGTIVDYEGLALSQEFKDFTVFVCELQTFDMSELSFSERVTFFINIYNALILHGFVVLGPPTTLCQRLHFYNHTCYRIGKQVYALNDIEHGILRGNQKPHISFRRVFSSIDPRVKNAIVVWDPRIYFCLVRGTKSCPKLKIYNPEELDEMLNQATREFCSKHISYQTTSKSANPLSSKATVQIMLHAIFDWYRDDFGSSEGHLLKWLLPFLPNTRQKTLLAAIDNESFTIRYSSFDWGLNKKQVMAPPMSMAFNSMPRPQSVEHAYSYDEERMSLSSASGKRPPPGVSPPPCPPPGGLSKDGVPLPPGTPPFRPQRPVTKRL</sequence>
<feature type="region of interest" description="Disordered" evidence="10">
    <location>
        <begin position="710"/>
        <end position="763"/>
    </location>
</feature>
<comment type="similarity">
    <text evidence="1">Belongs to the protein kinase superfamily. NEK Ser/Thr protein kinase family. NIMA subfamily.</text>
</comment>
<comment type="catalytic activity">
    <reaction evidence="9">
        <text>L-seryl-[protein] + ATP = O-phospho-L-seryl-[protein] + ADP + H(+)</text>
        <dbReference type="Rhea" id="RHEA:17989"/>
        <dbReference type="Rhea" id="RHEA-COMP:9863"/>
        <dbReference type="Rhea" id="RHEA-COMP:11604"/>
        <dbReference type="ChEBI" id="CHEBI:15378"/>
        <dbReference type="ChEBI" id="CHEBI:29999"/>
        <dbReference type="ChEBI" id="CHEBI:30616"/>
        <dbReference type="ChEBI" id="CHEBI:83421"/>
        <dbReference type="ChEBI" id="CHEBI:456216"/>
        <dbReference type="EC" id="2.7.11.1"/>
    </reaction>
</comment>
<evidence type="ECO:0000313" key="14">
    <source>
        <dbReference type="Proteomes" id="UP000316726"/>
    </source>
</evidence>
<dbReference type="PROSITE" id="PS00108">
    <property type="entry name" value="PROTEIN_KINASE_ST"/>
    <property type="match status" value="1"/>
</dbReference>
<keyword evidence="5" id="KW-0547">Nucleotide-binding</keyword>
<keyword evidence="6 13" id="KW-0418">Kinase</keyword>
<dbReference type="GO" id="GO:0005524">
    <property type="term" value="F:ATP binding"/>
    <property type="evidence" value="ECO:0007669"/>
    <property type="project" value="UniProtKB-KW"/>
</dbReference>
<evidence type="ECO:0000259" key="12">
    <source>
        <dbReference type="PROSITE" id="PS50186"/>
    </source>
</evidence>
<evidence type="ECO:0000256" key="2">
    <source>
        <dbReference type="ARBA" id="ARBA00012513"/>
    </source>
</evidence>
<keyword evidence="3" id="KW-0723">Serine/threonine-protein kinase</keyword>
<dbReference type="PANTHER" id="PTHR44899">
    <property type="entry name" value="CAMK FAMILY PROTEIN KINASE"/>
    <property type="match status" value="1"/>
</dbReference>
<dbReference type="EMBL" id="CP031038">
    <property type="protein sequence ID" value="QDZ21339.1"/>
    <property type="molecule type" value="Genomic_DNA"/>
</dbReference>
<proteinExistence type="inferred from homology"/>
<keyword evidence="4" id="KW-0808">Transferase</keyword>
<protein>
    <recommendedName>
        <fullName evidence="2">non-specific serine/threonine protein kinase</fullName>
        <ecNumber evidence="2">2.7.11.1</ecNumber>
    </recommendedName>
</protein>
<dbReference type="SUPFAM" id="SSF46785">
    <property type="entry name" value="Winged helix' DNA-binding domain"/>
    <property type="match status" value="1"/>
</dbReference>
<evidence type="ECO:0000259" key="11">
    <source>
        <dbReference type="PROSITE" id="PS50011"/>
    </source>
</evidence>
<name>A0A5B8MLN8_9CHLO</name>
<dbReference type="SMART" id="SM00220">
    <property type="entry name" value="S_TKc"/>
    <property type="match status" value="1"/>
</dbReference>
<evidence type="ECO:0000256" key="3">
    <source>
        <dbReference type="ARBA" id="ARBA00022527"/>
    </source>
</evidence>
<evidence type="ECO:0000256" key="4">
    <source>
        <dbReference type="ARBA" id="ARBA00022679"/>
    </source>
</evidence>
<evidence type="ECO:0000256" key="5">
    <source>
        <dbReference type="ARBA" id="ARBA00022741"/>
    </source>
</evidence>
<dbReference type="SUPFAM" id="SSF56112">
    <property type="entry name" value="Protein kinase-like (PK-like)"/>
    <property type="match status" value="1"/>
</dbReference>
<dbReference type="STRING" id="1764295.A0A5B8MLN8"/>
<dbReference type="PROSITE" id="PS50186">
    <property type="entry name" value="DEP"/>
    <property type="match status" value="1"/>
</dbReference>
<feature type="domain" description="DEP" evidence="12">
    <location>
        <begin position="324"/>
        <end position="398"/>
    </location>
</feature>
<gene>
    <name evidence="13" type="ORF">A3770_05p38570</name>
</gene>
<dbReference type="SMART" id="SM00049">
    <property type="entry name" value="DEP"/>
    <property type="match status" value="1"/>
</dbReference>
<dbReference type="InterPro" id="IPR008271">
    <property type="entry name" value="Ser/Thr_kinase_AS"/>
</dbReference>
<dbReference type="Gene3D" id="1.10.510.10">
    <property type="entry name" value="Transferase(Phosphotransferase) domain 1"/>
    <property type="match status" value="1"/>
</dbReference>
<dbReference type="InterPro" id="IPR011009">
    <property type="entry name" value="Kinase-like_dom_sf"/>
</dbReference>
<keyword evidence="7" id="KW-0067">ATP-binding</keyword>
<accession>A0A5B8MLN8</accession>
<dbReference type="GO" id="GO:0035556">
    <property type="term" value="P:intracellular signal transduction"/>
    <property type="evidence" value="ECO:0007669"/>
    <property type="project" value="InterPro"/>
</dbReference>
<keyword evidence="14" id="KW-1185">Reference proteome</keyword>
<evidence type="ECO:0000313" key="13">
    <source>
        <dbReference type="EMBL" id="QDZ21339.1"/>
    </source>
</evidence>
<dbReference type="GO" id="GO:0004674">
    <property type="term" value="F:protein serine/threonine kinase activity"/>
    <property type="evidence" value="ECO:0007669"/>
    <property type="project" value="UniProtKB-KW"/>
</dbReference>
<dbReference type="InterPro" id="IPR000719">
    <property type="entry name" value="Prot_kinase_dom"/>
</dbReference>
<dbReference type="AlphaFoldDB" id="A0A5B8MLN8"/>
<evidence type="ECO:0000256" key="6">
    <source>
        <dbReference type="ARBA" id="ARBA00022777"/>
    </source>
</evidence>
<dbReference type="PRINTS" id="PR00109">
    <property type="entry name" value="TYRKINASE"/>
</dbReference>
<dbReference type="PANTHER" id="PTHR44899:SF3">
    <property type="entry name" value="SERINE_THREONINE-PROTEIN KINASE NEK1"/>
    <property type="match status" value="1"/>
</dbReference>
<evidence type="ECO:0000256" key="10">
    <source>
        <dbReference type="SAM" id="MobiDB-lite"/>
    </source>
</evidence>
<dbReference type="Pfam" id="PF04784">
    <property type="entry name" value="DUF547"/>
    <property type="match status" value="1"/>
</dbReference>